<evidence type="ECO:0000313" key="3">
    <source>
        <dbReference type="Proteomes" id="UP000050424"/>
    </source>
</evidence>
<organism evidence="2 3">
    <name type="scientific">Neonectria ditissima</name>
    <dbReference type="NCBI Taxonomy" id="78410"/>
    <lineage>
        <taxon>Eukaryota</taxon>
        <taxon>Fungi</taxon>
        <taxon>Dikarya</taxon>
        <taxon>Ascomycota</taxon>
        <taxon>Pezizomycotina</taxon>
        <taxon>Sordariomycetes</taxon>
        <taxon>Hypocreomycetidae</taxon>
        <taxon>Hypocreales</taxon>
        <taxon>Nectriaceae</taxon>
        <taxon>Neonectria</taxon>
    </lineage>
</organism>
<sequence length="163" mass="17744">MPAVTTDHRGDVAAVAGEKASGLYSYAQRSLDRVVSPSSRRRAYDQTAEFAADRPVLFSFIVGQFLFSFLPFLLFATFSLSTVAFSLGVALVFALFWISVAFMVLVPTLLLTSSIAVLIWGWAVGSFLIARWLYNHAPVGAYADDKSVGVVKKEGAVDGYNFN</sequence>
<keyword evidence="1" id="KW-1133">Transmembrane helix</keyword>
<feature type="transmembrane region" description="Helical" evidence="1">
    <location>
        <begin position="111"/>
        <end position="134"/>
    </location>
</feature>
<reference evidence="2" key="1">
    <citation type="submission" date="2015-09" db="EMBL/GenBank/DDBJ databases">
        <title>Draft genome of a European isolate of the apple canker pathogen Neonectria ditissima.</title>
        <authorList>
            <person name="Gomez-Cortecero A."/>
            <person name="Harrison R.J."/>
            <person name="Armitage A.D."/>
        </authorList>
    </citation>
    <scope>NUCLEOTIDE SEQUENCE [LARGE SCALE GENOMIC DNA]</scope>
    <source>
        <strain evidence="2">R09/05</strain>
    </source>
</reference>
<comment type="caution">
    <text evidence="2">The sequence shown here is derived from an EMBL/GenBank/DDBJ whole genome shotgun (WGS) entry which is preliminary data.</text>
</comment>
<proteinExistence type="predicted"/>
<evidence type="ECO:0000256" key="1">
    <source>
        <dbReference type="SAM" id="Phobius"/>
    </source>
</evidence>
<name>A0A0P7AN90_9HYPO</name>
<dbReference type="Proteomes" id="UP000050424">
    <property type="component" value="Unassembled WGS sequence"/>
</dbReference>
<accession>A0A0P7AN90</accession>
<dbReference type="OrthoDB" id="3928876at2759"/>
<dbReference type="EMBL" id="LKCW01000253">
    <property type="protein sequence ID" value="KPM35433.1"/>
    <property type="molecule type" value="Genomic_DNA"/>
</dbReference>
<dbReference type="AlphaFoldDB" id="A0A0P7AN90"/>
<gene>
    <name evidence="2" type="ORF">AK830_g11139</name>
</gene>
<feature type="transmembrane region" description="Helical" evidence="1">
    <location>
        <begin position="56"/>
        <end position="76"/>
    </location>
</feature>
<protein>
    <submittedName>
        <fullName evidence="2">Uncharacterized protein</fullName>
    </submittedName>
</protein>
<keyword evidence="1" id="KW-0472">Membrane</keyword>
<dbReference type="STRING" id="78410.A0A0P7AN90"/>
<keyword evidence="3" id="KW-1185">Reference proteome</keyword>
<dbReference type="Pfam" id="PF16015">
    <property type="entry name" value="Promethin"/>
    <property type="match status" value="1"/>
</dbReference>
<keyword evidence="1" id="KW-0812">Transmembrane</keyword>
<evidence type="ECO:0000313" key="2">
    <source>
        <dbReference type="EMBL" id="KPM35433.1"/>
    </source>
</evidence>
<feature type="transmembrane region" description="Helical" evidence="1">
    <location>
        <begin position="83"/>
        <end position="105"/>
    </location>
</feature>